<evidence type="ECO:0000256" key="3">
    <source>
        <dbReference type="PROSITE-ProRule" id="PRU00221"/>
    </source>
</evidence>
<dbReference type="PANTHER" id="PTHR18763">
    <property type="entry name" value="WD-REPEAT PROTEIN 18"/>
    <property type="match status" value="1"/>
</dbReference>
<dbReference type="SMART" id="SM00320">
    <property type="entry name" value="WD40"/>
    <property type="match status" value="4"/>
</dbReference>
<feature type="non-terminal residue" evidence="5">
    <location>
        <position position="1"/>
    </location>
</feature>
<evidence type="ECO:0000256" key="2">
    <source>
        <dbReference type="ARBA" id="ARBA00022737"/>
    </source>
</evidence>
<comment type="caution">
    <text evidence="5">The sequence shown here is derived from an EMBL/GenBank/DDBJ whole genome shotgun (WGS) entry which is preliminary data.</text>
</comment>
<protein>
    <submittedName>
        <fullName evidence="5">Uncharacterized protein</fullName>
    </submittedName>
</protein>
<keyword evidence="6" id="KW-1185">Reference proteome</keyword>
<feature type="compositionally biased region" description="Basic and acidic residues" evidence="4">
    <location>
        <begin position="329"/>
        <end position="338"/>
    </location>
</feature>
<dbReference type="PROSITE" id="PS50294">
    <property type="entry name" value="WD_REPEATS_REGION"/>
    <property type="match status" value="2"/>
</dbReference>
<dbReference type="InterPro" id="IPR036322">
    <property type="entry name" value="WD40_repeat_dom_sf"/>
</dbReference>
<dbReference type="InterPro" id="IPR020472">
    <property type="entry name" value="WD40_PAC1"/>
</dbReference>
<dbReference type="GO" id="GO:0005656">
    <property type="term" value="C:nuclear pre-replicative complex"/>
    <property type="evidence" value="ECO:0007669"/>
    <property type="project" value="TreeGrafter"/>
</dbReference>
<feature type="repeat" description="WD" evidence="3">
    <location>
        <begin position="118"/>
        <end position="151"/>
    </location>
</feature>
<dbReference type="PRINTS" id="PR00320">
    <property type="entry name" value="GPROTEINBRPT"/>
</dbReference>
<dbReference type="PROSITE" id="PS00678">
    <property type="entry name" value="WD_REPEATS_1"/>
    <property type="match status" value="1"/>
</dbReference>
<proteinExistence type="predicted"/>
<feature type="repeat" description="WD" evidence="3">
    <location>
        <begin position="267"/>
        <end position="308"/>
    </location>
</feature>
<dbReference type="Gene3D" id="2.130.10.10">
    <property type="entry name" value="YVTN repeat-like/Quinoprotein amine dehydrogenase"/>
    <property type="match status" value="2"/>
</dbReference>
<dbReference type="OrthoDB" id="6252103at2759"/>
<dbReference type="EMBL" id="AUSU01004476">
    <property type="protein sequence ID" value="EPS65018.1"/>
    <property type="molecule type" value="Genomic_DNA"/>
</dbReference>
<dbReference type="PANTHER" id="PTHR18763:SF0">
    <property type="entry name" value="WD REPEAT-CONTAINING PROTEIN 18"/>
    <property type="match status" value="1"/>
</dbReference>
<dbReference type="GO" id="GO:0006261">
    <property type="term" value="P:DNA-templated DNA replication"/>
    <property type="evidence" value="ECO:0007669"/>
    <property type="project" value="TreeGrafter"/>
</dbReference>
<feature type="region of interest" description="Disordered" evidence="4">
    <location>
        <begin position="329"/>
        <end position="360"/>
    </location>
</feature>
<dbReference type="Pfam" id="PF00400">
    <property type="entry name" value="WD40"/>
    <property type="match status" value="3"/>
</dbReference>
<evidence type="ECO:0000256" key="4">
    <source>
        <dbReference type="SAM" id="MobiDB-lite"/>
    </source>
</evidence>
<gene>
    <name evidence="5" type="ORF">M569_09761</name>
</gene>
<evidence type="ECO:0000313" key="6">
    <source>
        <dbReference type="Proteomes" id="UP000015453"/>
    </source>
</evidence>
<dbReference type="SUPFAM" id="SSF50978">
    <property type="entry name" value="WD40 repeat-like"/>
    <property type="match status" value="1"/>
</dbReference>
<evidence type="ECO:0000256" key="1">
    <source>
        <dbReference type="ARBA" id="ARBA00022574"/>
    </source>
</evidence>
<dbReference type="AlphaFoldDB" id="S8DPL9"/>
<name>S8DPL9_9LAMI</name>
<dbReference type="PROSITE" id="PS50082">
    <property type="entry name" value="WD_REPEATS_2"/>
    <property type="match status" value="3"/>
</dbReference>
<dbReference type="GO" id="GO:0120330">
    <property type="term" value="C:rixosome complex"/>
    <property type="evidence" value="ECO:0007669"/>
    <property type="project" value="TreeGrafter"/>
</dbReference>
<dbReference type="InterPro" id="IPR015943">
    <property type="entry name" value="WD40/YVTN_repeat-like_dom_sf"/>
</dbReference>
<dbReference type="InterPro" id="IPR001680">
    <property type="entry name" value="WD40_rpt"/>
</dbReference>
<evidence type="ECO:0000313" key="5">
    <source>
        <dbReference type="EMBL" id="EPS65018.1"/>
    </source>
</evidence>
<keyword evidence="2" id="KW-0677">Repeat</keyword>
<accession>S8DPL9</accession>
<dbReference type="InterPro" id="IPR019775">
    <property type="entry name" value="WD40_repeat_CS"/>
</dbReference>
<feature type="repeat" description="WD" evidence="3">
    <location>
        <begin position="170"/>
        <end position="213"/>
    </location>
</feature>
<feature type="non-terminal residue" evidence="5">
    <location>
        <position position="441"/>
    </location>
</feature>
<sequence length="441" mass="48846">EPEVVIASSPTDAGVSCWDINTGNEFLRCKNCASTSHGLVSVGGRFLASSQIRENKSSSYGSIFYWSWNKPQVEVKSFPAESIIPIVSNSEGTYIVGGGASGDIYLWEVSSGRLLKKWHAHYRGVTCLEFNDDQSLLISGAEDGCVRVWSLFRIFDDAKDKSMDLYEHSFHHHSLKVTDVKSGHGFSNAVIVSSSEDRTCKVWSLGSGKLLRNIVFPSIIDAVVLQPCEAGFYAGSRDGKIYIGVLYALSSSSTSSSDYGAYIAGAFSDHGKAITSLALSADGNLLVSGSEDGMVRIWDFQKRTTIRVLRHSKGPVNNVKVIRQKRTVNLDKSMDPAPRKLQGGGGSSSPSLLPPPLEKFVTPPDENRYVKTRLSGSSDDRWKPVYVSVQRMEERIKELQVYVCSSSDAEEAKLEKVKRDRERWKKLYEDLHRYCVDELVD</sequence>
<dbReference type="Proteomes" id="UP000015453">
    <property type="component" value="Unassembled WGS sequence"/>
</dbReference>
<keyword evidence="1 3" id="KW-0853">WD repeat</keyword>
<dbReference type="GO" id="GO:0006364">
    <property type="term" value="P:rRNA processing"/>
    <property type="evidence" value="ECO:0007669"/>
    <property type="project" value="TreeGrafter"/>
</dbReference>
<dbReference type="InterPro" id="IPR045227">
    <property type="entry name" value="WDR18/Ipi3/RID3"/>
</dbReference>
<organism evidence="5 6">
    <name type="scientific">Genlisea aurea</name>
    <dbReference type="NCBI Taxonomy" id="192259"/>
    <lineage>
        <taxon>Eukaryota</taxon>
        <taxon>Viridiplantae</taxon>
        <taxon>Streptophyta</taxon>
        <taxon>Embryophyta</taxon>
        <taxon>Tracheophyta</taxon>
        <taxon>Spermatophyta</taxon>
        <taxon>Magnoliopsida</taxon>
        <taxon>eudicotyledons</taxon>
        <taxon>Gunneridae</taxon>
        <taxon>Pentapetalae</taxon>
        <taxon>asterids</taxon>
        <taxon>lamiids</taxon>
        <taxon>Lamiales</taxon>
        <taxon>Lentibulariaceae</taxon>
        <taxon>Genlisea</taxon>
    </lineage>
</organism>
<reference evidence="5 6" key="1">
    <citation type="journal article" date="2013" name="BMC Genomics">
        <title>The miniature genome of a carnivorous plant Genlisea aurea contains a low number of genes and short non-coding sequences.</title>
        <authorList>
            <person name="Leushkin E.V."/>
            <person name="Sutormin R.A."/>
            <person name="Nabieva E.R."/>
            <person name="Penin A.A."/>
            <person name="Kondrashov A.S."/>
            <person name="Logacheva M.D."/>
        </authorList>
    </citation>
    <scope>NUCLEOTIDE SEQUENCE [LARGE SCALE GENOMIC DNA]</scope>
</reference>